<dbReference type="SUPFAM" id="SSF53335">
    <property type="entry name" value="S-adenosyl-L-methionine-dependent methyltransferases"/>
    <property type="match status" value="1"/>
</dbReference>
<dbReference type="AlphaFoldDB" id="A0A7C4AG71"/>
<feature type="domain" description="Ribosomal RNA methyltransferase FtsJ" evidence="2">
    <location>
        <begin position="146"/>
        <end position="234"/>
    </location>
</feature>
<dbReference type="GO" id="GO:0008168">
    <property type="term" value="F:methyltransferase activity"/>
    <property type="evidence" value="ECO:0007669"/>
    <property type="project" value="InterPro"/>
</dbReference>
<evidence type="ECO:0000256" key="1">
    <source>
        <dbReference type="SAM" id="MobiDB-lite"/>
    </source>
</evidence>
<dbReference type="EMBL" id="DSRP01000051">
    <property type="protein sequence ID" value="HGG91456.1"/>
    <property type="molecule type" value="Genomic_DNA"/>
</dbReference>
<accession>A0A7C4AG71</accession>
<dbReference type="PANTHER" id="PTHR37524">
    <property type="entry name" value="RIBOSOMAL RNA LARGE SUBUNIT METHYLTRANSFERASE M"/>
    <property type="match status" value="1"/>
</dbReference>
<sequence length="332" mass="37519">MEFTVYLAPKGFVNELVYELGDVTEVVDRLVFAPGPPRPVAWAQNIWLNPRRIPIESIGDGVAKLKALQRNWTLRSTRHHRRARLIEEQLPAVRPKPITIGTPPPTAPLGAWTLIDRDTIVASPACSSPFPHGEVQFVENKVDPPNRAYLKLWELFTLLEAAPKPDSFCLDMGGSPGGWTWVLASLGCKVLSVDKAPLEPRIEAMPGVEYRMLSAFALDPREVGPVDWMFCDVICYPDRLWRLVDRWRTFGKVRNFVCTIKFQASTDHETAAKFWAYPGSRLVHLFNNKHELTWVLLDKEEFPRFHAEEEGEEGDLPESETAAPSAQEPDPS</sequence>
<evidence type="ECO:0000313" key="3">
    <source>
        <dbReference type="EMBL" id="HGG91456.1"/>
    </source>
</evidence>
<reference evidence="3" key="1">
    <citation type="journal article" date="2020" name="mSystems">
        <title>Genome- and Community-Level Interaction Insights into Carbon Utilization and Element Cycling Functions of Hydrothermarchaeota in Hydrothermal Sediment.</title>
        <authorList>
            <person name="Zhou Z."/>
            <person name="Liu Y."/>
            <person name="Xu W."/>
            <person name="Pan J."/>
            <person name="Luo Z.H."/>
            <person name="Li M."/>
        </authorList>
    </citation>
    <scope>NUCLEOTIDE SEQUENCE [LARGE SCALE GENOMIC DNA]</scope>
    <source>
        <strain evidence="3">SpSt-413</strain>
    </source>
</reference>
<evidence type="ECO:0000259" key="2">
    <source>
        <dbReference type="Pfam" id="PF01728"/>
    </source>
</evidence>
<name>A0A7C4AG71_9BACT</name>
<proteinExistence type="predicted"/>
<feature type="region of interest" description="Disordered" evidence="1">
    <location>
        <begin position="307"/>
        <end position="332"/>
    </location>
</feature>
<dbReference type="InterPro" id="IPR029063">
    <property type="entry name" value="SAM-dependent_MTases_sf"/>
</dbReference>
<dbReference type="Gene3D" id="3.40.50.150">
    <property type="entry name" value="Vaccinia Virus protein VP39"/>
    <property type="match status" value="1"/>
</dbReference>
<organism evidence="3">
    <name type="scientific">Fundidesulfovibrio putealis</name>
    <dbReference type="NCBI Taxonomy" id="270496"/>
    <lineage>
        <taxon>Bacteria</taxon>
        <taxon>Pseudomonadati</taxon>
        <taxon>Thermodesulfobacteriota</taxon>
        <taxon>Desulfovibrionia</taxon>
        <taxon>Desulfovibrionales</taxon>
        <taxon>Desulfovibrionaceae</taxon>
        <taxon>Fundidesulfovibrio</taxon>
    </lineage>
</organism>
<dbReference type="Pfam" id="PF01728">
    <property type="entry name" value="FtsJ"/>
    <property type="match status" value="1"/>
</dbReference>
<protein>
    <recommendedName>
        <fullName evidence="2">Ribosomal RNA methyltransferase FtsJ domain-containing protein</fullName>
    </recommendedName>
</protein>
<dbReference type="PANTHER" id="PTHR37524:SF2">
    <property type="entry name" value="RIBOSOMAL RNA METHYLTRANSFERASE FTSJ DOMAIN-CONTAINING PROTEIN"/>
    <property type="match status" value="1"/>
</dbReference>
<dbReference type="InterPro" id="IPR002877">
    <property type="entry name" value="RNA_MeTrfase_FtsJ_dom"/>
</dbReference>
<feature type="compositionally biased region" description="Acidic residues" evidence="1">
    <location>
        <begin position="309"/>
        <end position="318"/>
    </location>
</feature>
<gene>
    <name evidence="3" type="ORF">ENR59_00700</name>
</gene>
<dbReference type="GO" id="GO:0032259">
    <property type="term" value="P:methylation"/>
    <property type="evidence" value="ECO:0007669"/>
    <property type="project" value="InterPro"/>
</dbReference>
<comment type="caution">
    <text evidence="3">The sequence shown here is derived from an EMBL/GenBank/DDBJ whole genome shotgun (WGS) entry which is preliminary data.</text>
</comment>